<keyword evidence="6" id="KW-0539">Nucleus</keyword>
<keyword evidence="2" id="KW-0479">Metal-binding</keyword>
<feature type="compositionally biased region" description="Polar residues" evidence="7">
    <location>
        <begin position="77"/>
        <end position="96"/>
    </location>
</feature>
<evidence type="ECO:0000256" key="6">
    <source>
        <dbReference type="ARBA" id="ARBA00023242"/>
    </source>
</evidence>
<dbReference type="PANTHER" id="PTHR47338:SF10">
    <property type="entry name" value="TRANSCRIPTION FACTOR DOMAIN-CONTAINING PROTEIN-RELATED"/>
    <property type="match status" value="1"/>
</dbReference>
<evidence type="ECO:0000256" key="4">
    <source>
        <dbReference type="ARBA" id="ARBA00023125"/>
    </source>
</evidence>
<evidence type="ECO:0000256" key="1">
    <source>
        <dbReference type="ARBA" id="ARBA00004123"/>
    </source>
</evidence>
<dbReference type="CDD" id="cd00067">
    <property type="entry name" value="GAL4"/>
    <property type="match status" value="1"/>
</dbReference>
<dbReference type="InterPro" id="IPR036864">
    <property type="entry name" value="Zn2-C6_fun-type_DNA-bd_sf"/>
</dbReference>
<dbReference type="CDD" id="cd12148">
    <property type="entry name" value="fungal_TF_MHR"/>
    <property type="match status" value="1"/>
</dbReference>
<comment type="caution">
    <text evidence="9">The sequence shown here is derived from an EMBL/GenBank/DDBJ whole genome shotgun (WGS) entry which is preliminary data.</text>
</comment>
<keyword evidence="10" id="KW-1185">Reference proteome</keyword>
<evidence type="ECO:0000256" key="2">
    <source>
        <dbReference type="ARBA" id="ARBA00022723"/>
    </source>
</evidence>
<dbReference type="Pfam" id="PF04082">
    <property type="entry name" value="Fungal_trans"/>
    <property type="match status" value="1"/>
</dbReference>
<sequence>MPDIHDGRARTACFNCRKRKVRCGREAAHCSQCQVGGHQCKYPDGVKKPGPKVGSVRRGSRPNVSWGQKKGRCGAPTASSISTAKDNGTTTQSTSVPKRDSIAPSIQSTPGQQQQQQHADDVTTPITRCATDTTTDLQSDRDDIQTISYLIHPSHEDRPPVRSNAVLTHLDNTGAEEELLIYVCRTLGVSEDAMRNMFSIFFMTFTAFRLFRESTFREDLRKISSYVQLKALLTAIFTFSQKWIEHGNGNNAFTTEANVGLSSSQYNDLAVCHVDKAIVECGDDPPPLCVLQALVLVTHWLLIRSVRGRAWRSMGLCIRIAYELGLHTIDRSREFESSEQAPERWCEDEERRRTWWAIWEMDVFASVLYRLPCTISWSYTQVWLPSPDENWFQSRPQKSCYLHSDPVSRSRDLQASGNESAKAWFIVLNSLMAEGHAFSSQTGNWSGAVSKAPTLGGEQYPNDNRAYLERLMNAIQLSAISIPSKYKYRGQYLDFDTLRHGQGERTSTICTQGSIYELALMQEVAKLMTLKHTIFESGIVTLLRKAQEIGLRSQGDQGGRGQMLDRYFRASHAVFNLLFNSHEAHIQYVNPFIAHAAWMAATVQLLQHELTVNEAQRGVIRSRFELLKAVHKQWVEYWSMSEVPLHCLDILEAQLKKLIHLSRQGMDNQRVLTLAPVPPEKSTTPQRPGSSAADGENRTSDVSRLNGLTHKGASGRNRPVISGNKESVAAISSQNNPVIVQQPLPPEEMEIGIEEEHAHAHGSEFQMISETAGRRGFGPTTTDPMLVTNTSSATASFAVNGQWSKDSTMQIDTSLNDAAMWSDMFSEEPGNFGGLTCFNFPTDNEMIEEVSTYLDGIFSGPFVG</sequence>
<dbReference type="InterPro" id="IPR001138">
    <property type="entry name" value="Zn2Cys6_DnaBD"/>
</dbReference>
<dbReference type="Pfam" id="PF00172">
    <property type="entry name" value="Zn_clus"/>
    <property type="match status" value="1"/>
</dbReference>
<dbReference type="GO" id="GO:0008270">
    <property type="term" value="F:zinc ion binding"/>
    <property type="evidence" value="ECO:0007669"/>
    <property type="project" value="InterPro"/>
</dbReference>
<organism evidence="9 10">
    <name type="scientific">Knufia peltigerae</name>
    <dbReference type="NCBI Taxonomy" id="1002370"/>
    <lineage>
        <taxon>Eukaryota</taxon>
        <taxon>Fungi</taxon>
        <taxon>Dikarya</taxon>
        <taxon>Ascomycota</taxon>
        <taxon>Pezizomycotina</taxon>
        <taxon>Eurotiomycetes</taxon>
        <taxon>Chaetothyriomycetidae</taxon>
        <taxon>Chaetothyriales</taxon>
        <taxon>Trichomeriaceae</taxon>
        <taxon>Knufia</taxon>
    </lineage>
</organism>
<feature type="domain" description="Zn(2)-C6 fungal-type" evidence="8">
    <location>
        <begin position="12"/>
        <end position="42"/>
    </location>
</feature>
<dbReference type="SUPFAM" id="SSF57701">
    <property type="entry name" value="Zn2/Cys6 DNA-binding domain"/>
    <property type="match status" value="1"/>
</dbReference>
<evidence type="ECO:0000256" key="7">
    <source>
        <dbReference type="SAM" id="MobiDB-lite"/>
    </source>
</evidence>
<keyword evidence="5" id="KW-0804">Transcription</keyword>
<accession>A0AA38YAK1</accession>
<proteinExistence type="predicted"/>
<evidence type="ECO:0000259" key="8">
    <source>
        <dbReference type="PROSITE" id="PS50048"/>
    </source>
</evidence>
<feature type="region of interest" description="Disordered" evidence="7">
    <location>
        <begin position="670"/>
        <end position="721"/>
    </location>
</feature>
<dbReference type="SMART" id="SM00906">
    <property type="entry name" value="Fungal_trans"/>
    <property type="match status" value="1"/>
</dbReference>
<feature type="region of interest" description="Disordered" evidence="7">
    <location>
        <begin position="41"/>
        <end position="122"/>
    </location>
</feature>
<dbReference type="PANTHER" id="PTHR47338">
    <property type="entry name" value="ZN(II)2CYS6 TRANSCRIPTION FACTOR (EUROFUNG)-RELATED"/>
    <property type="match status" value="1"/>
</dbReference>
<dbReference type="GO" id="GO:0005634">
    <property type="term" value="C:nucleus"/>
    <property type="evidence" value="ECO:0007669"/>
    <property type="project" value="UniProtKB-SubCell"/>
</dbReference>
<dbReference type="GO" id="GO:0003677">
    <property type="term" value="F:DNA binding"/>
    <property type="evidence" value="ECO:0007669"/>
    <property type="project" value="UniProtKB-KW"/>
</dbReference>
<keyword evidence="3" id="KW-0805">Transcription regulation</keyword>
<dbReference type="Proteomes" id="UP001172681">
    <property type="component" value="Unassembled WGS sequence"/>
</dbReference>
<dbReference type="GO" id="GO:0000981">
    <property type="term" value="F:DNA-binding transcription factor activity, RNA polymerase II-specific"/>
    <property type="evidence" value="ECO:0007669"/>
    <property type="project" value="InterPro"/>
</dbReference>
<dbReference type="EMBL" id="JAPDRN010000017">
    <property type="protein sequence ID" value="KAJ9639700.1"/>
    <property type="molecule type" value="Genomic_DNA"/>
</dbReference>
<evidence type="ECO:0000313" key="10">
    <source>
        <dbReference type="Proteomes" id="UP001172681"/>
    </source>
</evidence>
<name>A0AA38YAK1_9EURO</name>
<evidence type="ECO:0000256" key="3">
    <source>
        <dbReference type="ARBA" id="ARBA00023015"/>
    </source>
</evidence>
<gene>
    <name evidence="9" type="ORF">H2204_003771</name>
</gene>
<dbReference type="PROSITE" id="PS00463">
    <property type="entry name" value="ZN2_CY6_FUNGAL_1"/>
    <property type="match status" value="1"/>
</dbReference>
<reference evidence="9" key="1">
    <citation type="submission" date="2022-10" db="EMBL/GenBank/DDBJ databases">
        <title>Culturing micro-colonial fungi from biological soil crusts in the Mojave desert and describing Neophaeococcomyces mojavensis, and introducing the new genera and species Taxawa tesnikishii.</title>
        <authorList>
            <person name="Kurbessoian T."/>
            <person name="Stajich J.E."/>
        </authorList>
    </citation>
    <scope>NUCLEOTIDE SEQUENCE</scope>
    <source>
        <strain evidence="9">TK_35</strain>
    </source>
</reference>
<dbReference type="AlphaFoldDB" id="A0AA38YAK1"/>
<evidence type="ECO:0000313" key="9">
    <source>
        <dbReference type="EMBL" id="KAJ9639700.1"/>
    </source>
</evidence>
<keyword evidence="4" id="KW-0238">DNA-binding</keyword>
<dbReference type="SMART" id="SM00066">
    <property type="entry name" value="GAL4"/>
    <property type="match status" value="1"/>
</dbReference>
<comment type="subcellular location">
    <subcellularLocation>
        <location evidence="1">Nucleus</location>
    </subcellularLocation>
</comment>
<dbReference type="Gene3D" id="4.10.240.10">
    <property type="entry name" value="Zn(2)-C6 fungal-type DNA-binding domain"/>
    <property type="match status" value="1"/>
</dbReference>
<dbReference type="GO" id="GO:0006351">
    <property type="term" value="P:DNA-templated transcription"/>
    <property type="evidence" value="ECO:0007669"/>
    <property type="project" value="InterPro"/>
</dbReference>
<dbReference type="InterPro" id="IPR050815">
    <property type="entry name" value="TF_fung"/>
</dbReference>
<dbReference type="InterPro" id="IPR007219">
    <property type="entry name" value="XnlR_reg_dom"/>
</dbReference>
<protein>
    <recommendedName>
        <fullName evidence="8">Zn(2)-C6 fungal-type domain-containing protein</fullName>
    </recommendedName>
</protein>
<dbReference type="PROSITE" id="PS50048">
    <property type="entry name" value="ZN2_CY6_FUNGAL_2"/>
    <property type="match status" value="1"/>
</dbReference>
<evidence type="ECO:0000256" key="5">
    <source>
        <dbReference type="ARBA" id="ARBA00023163"/>
    </source>
</evidence>